<keyword evidence="2" id="KW-0238">DNA-binding</keyword>
<sequence>MTDPDGRRAELEARNAAMREQVSSMLEGLQRQTAQLHEAQASALSATGEATSADGLVTVRVNAVGIVTDTALSASALRSSTPEKLAKSFTEAAQSAARDARAKADAAVAPLQENVPDLPDLFPGAPSLSQLIPPAPEPSAPSTASKPAAEEDWDDFEPRSRFRKDRW</sequence>
<dbReference type="AlphaFoldDB" id="A0A4R4W2U4"/>
<reference evidence="2 3" key="1">
    <citation type="submission" date="2019-03" db="EMBL/GenBank/DDBJ databases">
        <title>Draft genome sequences of novel Actinobacteria.</title>
        <authorList>
            <person name="Sahin N."/>
            <person name="Ay H."/>
            <person name="Saygin H."/>
        </authorList>
    </citation>
    <scope>NUCLEOTIDE SEQUENCE [LARGE SCALE GENOMIC DNA]</scope>
    <source>
        <strain evidence="2 3">16K309</strain>
    </source>
</reference>
<dbReference type="Gene3D" id="3.30.1310.10">
    <property type="entry name" value="Nucleoid-associated protein YbaB-like domain"/>
    <property type="match status" value="1"/>
</dbReference>
<gene>
    <name evidence="2" type="ORF">E1181_04745</name>
</gene>
<dbReference type="InterPro" id="IPR004401">
    <property type="entry name" value="YbaB/EbfC"/>
</dbReference>
<dbReference type="SUPFAM" id="SSF82607">
    <property type="entry name" value="YbaB-like"/>
    <property type="match status" value="1"/>
</dbReference>
<proteinExistence type="predicted"/>
<dbReference type="Pfam" id="PF02575">
    <property type="entry name" value="YbaB_DNA_bd"/>
    <property type="match status" value="1"/>
</dbReference>
<evidence type="ECO:0000313" key="2">
    <source>
        <dbReference type="EMBL" id="TDD09285.1"/>
    </source>
</evidence>
<organism evidence="2 3">
    <name type="scientific">Saccharopolyspora terrae</name>
    <dbReference type="NCBI Taxonomy" id="2530384"/>
    <lineage>
        <taxon>Bacteria</taxon>
        <taxon>Bacillati</taxon>
        <taxon>Actinomycetota</taxon>
        <taxon>Actinomycetes</taxon>
        <taxon>Pseudonocardiales</taxon>
        <taxon>Pseudonocardiaceae</taxon>
        <taxon>Saccharopolyspora</taxon>
    </lineage>
</organism>
<dbReference type="Proteomes" id="UP000295674">
    <property type="component" value="Unassembled WGS sequence"/>
</dbReference>
<accession>A0A4R4W2U4</accession>
<dbReference type="OrthoDB" id="3696434at2"/>
<dbReference type="RefSeq" id="WP_132672645.1">
    <property type="nucleotide sequence ID" value="NZ_SMKS01000004.1"/>
</dbReference>
<dbReference type="EMBL" id="SMKS01000004">
    <property type="protein sequence ID" value="TDD09285.1"/>
    <property type="molecule type" value="Genomic_DNA"/>
</dbReference>
<name>A0A4R4W2U4_9PSEU</name>
<dbReference type="InterPro" id="IPR036894">
    <property type="entry name" value="YbaB-like_sf"/>
</dbReference>
<keyword evidence="3" id="KW-1185">Reference proteome</keyword>
<evidence type="ECO:0000256" key="1">
    <source>
        <dbReference type="SAM" id="MobiDB-lite"/>
    </source>
</evidence>
<evidence type="ECO:0000313" key="3">
    <source>
        <dbReference type="Proteomes" id="UP000295674"/>
    </source>
</evidence>
<dbReference type="GO" id="GO:0003677">
    <property type="term" value="F:DNA binding"/>
    <property type="evidence" value="ECO:0007669"/>
    <property type="project" value="UniProtKB-KW"/>
</dbReference>
<protein>
    <submittedName>
        <fullName evidence="2">YbaB/EbfC family DNA-binding protein</fullName>
    </submittedName>
</protein>
<comment type="caution">
    <text evidence="2">The sequence shown here is derived from an EMBL/GenBank/DDBJ whole genome shotgun (WGS) entry which is preliminary data.</text>
</comment>
<feature type="region of interest" description="Disordered" evidence="1">
    <location>
        <begin position="112"/>
        <end position="167"/>
    </location>
</feature>